<keyword evidence="1" id="KW-0472">Membrane</keyword>
<sequence>MSDQETSGPLSDEDLAILKEWIIQTAVEFLLYGVYATISLIALYFLLASNIRRNKTSLALFILATFMLLFSTSIIVLQLEYILVQIPLKGYNPPDMNHVSSLLRDMKISDDFFIRLNFLISDGVLVWRSWILYPRRWTVKVVLSICMLASIICTFVDAGTGTIKIRRQTVINDIVTDVEGGAETLLITLPLLITNIFASILIGYKAWIHRQDIKENLSDDNARVSKVQKILLLLVESGMIYLILWVRVTLSAPILDKSVLTVRLFF</sequence>
<reference evidence="2 3" key="1">
    <citation type="journal article" date="2019" name="Nat. Ecol. Evol.">
        <title>Megaphylogeny resolves global patterns of mushroom evolution.</title>
        <authorList>
            <person name="Varga T."/>
            <person name="Krizsan K."/>
            <person name="Foldi C."/>
            <person name="Dima B."/>
            <person name="Sanchez-Garcia M."/>
            <person name="Sanchez-Ramirez S."/>
            <person name="Szollosi G.J."/>
            <person name="Szarkandi J.G."/>
            <person name="Papp V."/>
            <person name="Albert L."/>
            <person name="Andreopoulos W."/>
            <person name="Angelini C."/>
            <person name="Antonin V."/>
            <person name="Barry K.W."/>
            <person name="Bougher N.L."/>
            <person name="Buchanan P."/>
            <person name="Buyck B."/>
            <person name="Bense V."/>
            <person name="Catcheside P."/>
            <person name="Chovatia M."/>
            <person name="Cooper J."/>
            <person name="Damon W."/>
            <person name="Desjardin D."/>
            <person name="Finy P."/>
            <person name="Geml J."/>
            <person name="Haridas S."/>
            <person name="Hughes K."/>
            <person name="Justo A."/>
            <person name="Karasinski D."/>
            <person name="Kautmanova I."/>
            <person name="Kiss B."/>
            <person name="Kocsube S."/>
            <person name="Kotiranta H."/>
            <person name="LaButti K.M."/>
            <person name="Lechner B.E."/>
            <person name="Liimatainen K."/>
            <person name="Lipzen A."/>
            <person name="Lukacs Z."/>
            <person name="Mihaltcheva S."/>
            <person name="Morgado L.N."/>
            <person name="Niskanen T."/>
            <person name="Noordeloos M.E."/>
            <person name="Ohm R.A."/>
            <person name="Ortiz-Santana B."/>
            <person name="Ovrebo C."/>
            <person name="Racz N."/>
            <person name="Riley R."/>
            <person name="Savchenko A."/>
            <person name="Shiryaev A."/>
            <person name="Soop K."/>
            <person name="Spirin V."/>
            <person name="Szebenyi C."/>
            <person name="Tomsovsky M."/>
            <person name="Tulloss R.E."/>
            <person name="Uehling J."/>
            <person name="Grigoriev I.V."/>
            <person name="Vagvolgyi C."/>
            <person name="Papp T."/>
            <person name="Martin F.M."/>
            <person name="Miettinen O."/>
            <person name="Hibbett D.S."/>
            <person name="Nagy L.G."/>
        </authorList>
    </citation>
    <scope>NUCLEOTIDE SEQUENCE [LARGE SCALE GENOMIC DNA]</scope>
    <source>
        <strain evidence="2 3">CBS 962.96</strain>
    </source>
</reference>
<name>A0A4S8KUZ6_DENBC</name>
<keyword evidence="3" id="KW-1185">Reference proteome</keyword>
<organism evidence="2 3">
    <name type="scientific">Dendrothele bispora (strain CBS 962.96)</name>
    <dbReference type="NCBI Taxonomy" id="1314807"/>
    <lineage>
        <taxon>Eukaryota</taxon>
        <taxon>Fungi</taxon>
        <taxon>Dikarya</taxon>
        <taxon>Basidiomycota</taxon>
        <taxon>Agaricomycotina</taxon>
        <taxon>Agaricomycetes</taxon>
        <taxon>Agaricomycetidae</taxon>
        <taxon>Agaricales</taxon>
        <taxon>Agaricales incertae sedis</taxon>
        <taxon>Dendrothele</taxon>
    </lineage>
</organism>
<evidence type="ECO:0000313" key="2">
    <source>
        <dbReference type="EMBL" id="THU79709.1"/>
    </source>
</evidence>
<dbReference type="OrthoDB" id="3174319at2759"/>
<evidence type="ECO:0000313" key="3">
    <source>
        <dbReference type="Proteomes" id="UP000297245"/>
    </source>
</evidence>
<evidence type="ECO:0000256" key="1">
    <source>
        <dbReference type="SAM" id="Phobius"/>
    </source>
</evidence>
<gene>
    <name evidence="2" type="ORF">K435DRAFT_942361</name>
</gene>
<keyword evidence="1" id="KW-1133">Transmembrane helix</keyword>
<dbReference type="EMBL" id="ML179987">
    <property type="protein sequence ID" value="THU79709.1"/>
    <property type="molecule type" value="Genomic_DNA"/>
</dbReference>
<feature type="transmembrane region" description="Helical" evidence="1">
    <location>
        <begin position="29"/>
        <end position="47"/>
    </location>
</feature>
<accession>A0A4S8KUZ6</accession>
<keyword evidence="1" id="KW-0812">Transmembrane</keyword>
<feature type="transmembrane region" description="Helical" evidence="1">
    <location>
        <begin position="112"/>
        <end position="130"/>
    </location>
</feature>
<dbReference type="AlphaFoldDB" id="A0A4S8KUZ6"/>
<feature type="transmembrane region" description="Helical" evidence="1">
    <location>
        <begin position="229"/>
        <end position="248"/>
    </location>
</feature>
<protein>
    <submittedName>
        <fullName evidence="2">Uncharacterized protein</fullName>
    </submittedName>
</protein>
<feature type="transmembrane region" description="Helical" evidence="1">
    <location>
        <begin position="59"/>
        <end position="84"/>
    </location>
</feature>
<feature type="transmembrane region" description="Helical" evidence="1">
    <location>
        <begin position="185"/>
        <end position="208"/>
    </location>
</feature>
<dbReference type="Proteomes" id="UP000297245">
    <property type="component" value="Unassembled WGS sequence"/>
</dbReference>
<proteinExistence type="predicted"/>
<feature type="transmembrane region" description="Helical" evidence="1">
    <location>
        <begin position="142"/>
        <end position="165"/>
    </location>
</feature>